<dbReference type="Pfam" id="PF06839">
    <property type="entry name" value="Zn_ribbon_GRF"/>
    <property type="match status" value="1"/>
</dbReference>
<keyword evidence="1" id="KW-0479">Metal-binding</keyword>
<dbReference type="PROSITE" id="PS51999">
    <property type="entry name" value="ZF_GRF"/>
    <property type="match status" value="1"/>
</dbReference>
<dbReference type="STRING" id="4097.A0A1S4A0K6"/>
<gene>
    <name evidence="6" type="primary">LOC107792400</name>
</gene>
<evidence type="ECO:0000313" key="6">
    <source>
        <dbReference type="RefSeq" id="XP_016470096.1"/>
    </source>
</evidence>
<proteinExistence type="predicted"/>
<organism evidence="6">
    <name type="scientific">Nicotiana tabacum</name>
    <name type="common">Common tobacco</name>
    <dbReference type="NCBI Taxonomy" id="4097"/>
    <lineage>
        <taxon>Eukaryota</taxon>
        <taxon>Viridiplantae</taxon>
        <taxon>Streptophyta</taxon>
        <taxon>Embryophyta</taxon>
        <taxon>Tracheophyta</taxon>
        <taxon>Spermatophyta</taxon>
        <taxon>Magnoliopsida</taxon>
        <taxon>eudicotyledons</taxon>
        <taxon>Gunneridae</taxon>
        <taxon>Pentapetalae</taxon>
        <taxon>asterids</taxon>
        <taxon>lamiids</taxon>
        <taxon>Solanales</taxon>
        <taxon>Solanaceae</taxon>
        <taxon>Nicotianoideae</taxon>
        <taxon>Nicotianeae</taxon>
        <taxon>Nicotiana</taxon>
    </lineage>
</organism>
<evidence type="ECO:0000256" key="1">
    <source>
        <dbReference type="ARBA" id="ARBA00022723"/>
    </source>
</evidence>
<keyword evidence="2 4" id="KW-0863">Zinc-finger</keyword>
<evidence type="ECO:0000259" key="5">
    <source>
        <dbReference type="PROSITE" id="PS51999"/>
    </source>
</evidence>
<feature type="domain" description="GRF-type" evidence="5">
    <location>
        <begin position="24"/>
        <end position="66"/>
    </location>
</feature>
<name>A0A1S4A0K6_TOBAC</name>
<dbReference type="OrthoDB" id="1299052at2759"/>
<protein>
    <recommendedName>
        <fullName evidence="5">GRF-type domain-containing protein</fullName>
    </recommendedName>
</protein>
<evidence type="ECO:0000256" key="3">
    <source>
        <dbReference type="ARBA" id="ARBA00022833"/>
    </source>
</evidence>
<dbReference type="GO" id="GO:0008270">
    <property type="term" value="F:zinc ion binding"/>
    <property type="evidence" value="ECO:0007669"/>
    <property type="project" value="UniProtKB-KW"/>
</dbReference>
<sequence length="107" mass="12806">MRSTNLARLCMEDDDPGLNEEVRCNHGYVLPIMTVWTPRNPGRRYWVCPYYEDPRSCDFWRWRDVEIDPRSKFVIPKLVEKIGELESALKVYESVMKPRGKNKWKGR</sequence>
<accession>A0A1S4A0K6</accession>
<evidence type="ECO:0000256" key="4">
    <source>
        <dbReference type="PROSITE-ProRule" id="PRU01343"/>
    </source>
</evidence>
<dbReference type="PaxDb" id="4097-A0A1S4A0K6"/>
<evidence type="ECO:0000256" key="2">
    <source>
        <dbReference type="ARBA" id="ARBA00022771"/>
    </source>
</evidence>
<dbReference type="AlphaFoldDB" id="A0A1S4A0K6"/>
<dbReference type="PANTHER" id="PTHR33248">
    <property type="entry name" value="ZINC ION-BINDING PROTEIN"/>
    <property type="match status" value="1"/>
</dbReference>
<dbReference type="RefSeq" id="XP_016470096.1">
    <property type="nucleotide sequence ID" value="XM_016614610.1"/>
</dbReference>
<keyword evidence="3" id="KW-0862">Zinc</keyword>
<dbReference type="InterPro" id="IPR010666">
    <property type="entry name" value="Znf_GRF"/>
</dbReference>
<dbReference type="KEGG" id="nta:107792400"/>
<reference evidence="6" key="1">
    <citation type="submission" date="2025-08" db="UniProtKB">
        <authorList>
            <consortium name="RefSeq"/>
        </authorList>
    </citation>
    <scope>IDENTIFICATION</scope>
</reference>
<dbReference type="OMA" id="YEDPRSC"/>